<dbReference type="Proteomes" id="UP000242087">
    <property type="component" value="Unassembled WGS sequence"/>
</dbReference>
<accession>A0A2T4D4P2</accession>
<keyword evidence="1" id="KW-0812">Transmembrane</keyword>
<proteinExistence type="predicted"/>
<name>A0A2T4D4P2_9GAMM</name>
<keyword evidence="1" id="KW-0472">Membrane</keyword>
<keyword evidence="1" id="KW-1133">Transmembrane helix</keyword>
<evidence type="ECO:0000313" key="3">
    <source>
        <dbReference type="Proteomes" id="UP000242087"/>
    </source>
</evidence>
<dbReference type="AlphaFoldDB" id="A0A2T4D4P2"/>
<protein>
    <submittedName>
        <fullName evidence="2">Uncharacterized protein</fullName>
    </submittedName>
</protein>
<dbReference type="EMBL" id="PYVF01000035">
    <property type="protein sequence ID" value="PTB88800.1"/>
    <property type="molecule type" value="Genomic_DNA"/>
</dbReference>
<sequence>MIIALCSLLSALGLYIQALKNGMGAKRWGLLGLCFGPLVVPMFVSHKRMTLIRTLGRHDVLWQCR</sequence>
<organism evidence="2 3">
    <name type="scientific">Pseudidiomarina aestuarii</name>
    <dbReference type="NCBI Taxonomy" id="624146"/>
    <lineage>
        <taxon>Bacteria</taxon>
        <taxon>Pseudomonadati</taxon>
        <taxon>Pseudomonadota</taxon>
        <taxon>Gammaproteobacteria</taxon>
        <taxon>Alteromonadales</taxon>
        <taxon>Idiomarinaceae</taxon>
        <taxon>Pseudidiomarina</taxon>
    </lineage>
</organism>
<evidence type="ECO:0000313" key="2">
    <source>
        <dbReference type="EMBL" id="PTB88800.1"/>
    </source>
</evidence>
<evidence type="ECO:0000256" key="1">
    <source>
        <dbReference type="SAM" id="Phobius"/>
    </source>
</evidence>
<gene>
    <name evidence="2" type="ORF">C9927_03145</name>
</gene>
<reference evidence="2 3" key="1">
    <citation type="submission" date="2018-03" db="EMBL/GenBank/DDBJ databases">
        <title>Cross-interface Injection: A General Nanoliter Liquid Handling Method Applied to Single Cells Genome Amplification Automated Nanoliter Liquid Handling Applied to Single Cell Multiple Displacement Amplification.</title>
        <authorList>
            <person name="Yun J."/>
            <person name="Xu P."/>
            <person name="Xu J."/>
            <person name="Dai X."/>
            <person name="Wang Y."/>
            <person name="Zheng X."/>
            <person name="Cao C."/>
            <person name="Yi Q."/>
            <person name="Zhu Y."/>
            <person name="Wang L."/>
            <person name="Dong Z."/>
            <person name="Huang Y."/>
            <person name="Huang L."/>
            <person name="Du W."/>
        </authorList>
    </citation>
    <scope>NUCLEOTIDE SEQUENCE [LARGE SCALE GENOMIC DNA]</scope>
    <source>
        <strain evidence="2 3">A12-4</strain>
    </source>
</reference>
<feature type="transmembrane region" description="Helical" evidence="1">
    <location>
        <begin position="28"/>
        <end position="44"/>
    </location>
</feature>
<comment type="caution">
    <text evidence="2">The sequence shown here is derived from an EMBL/GenBank/DDBJ whole genome shotgun (WGS) entry which is preliminary data.</text>
</comment>